<comment type="caution">
    <text evidence="5">The sequence shown here is derived from an EMBL/GenBank/DDBJ whole genome shotgun (WGS) entry which is preliminary data.</text>
</comment>
<reference evidence="5 6" key="1">
    <citation type="submission" date="2015-07" db="EMBL/GenBank/DDBJ databases">
        <title>Whole genome sequence of Herpetosiphon geysericola DSM 7119.</title>
        <authorList>
            <person name="Hemp J."/>
            <person name="Ward L.M."/>
            <person name="Pace L.A."/>
            <person name="Fischer W.W."/>
        </authorList>
    </citation>
    <scope>NUCLEOTIDE SEQUENCE [LARGE SCALE GENOMIC DNA]</scope>
    <source>
        <strain evidence="5 6">DSM 7119</strain>
    </source>
</reference>
<dbReference type="PANTHER" id="PTHR43042:SF3">
    <property type="entry name" value="RIBOSOMAL RNA LARGE SUBUNIT METHYLTRANSFERASE YWBD-RELATED"/>
    <property type="match status" value="1"/>
</dbReference>
<evidence type="ECO:0000256" key="3">
    <source>
        <dbReference type="ARBA" id="ARBA00022691"/>
    </source>
</evidence>
<dbReference type="RefSeq" id="WP_054536616.1">
    <property type="nucleotide sequence ID" value="NZ_LGKP01000035.1"/>
</dbReference>
<dbReference type="AlphaFoldDB" id="A0A0P6XE83"/>
<evidence type="ECO:0000313" key="6">
    <source>
        <dbReference type="Proteomes" id="UP000050277"/>
    </source>
</evidence>
<keyword evidence="1 5" id="KW-0489">Methyltransferase</keyword>
<evidence type="ECO:0000313" key="5">
    <source>
        <dbReference type="EMBL" id="KPL81340.1"/>
    </source>
</evidence>
<dbReference type="GO" id="GO:0008168">
    <property type="term" value="F:methyltransferase activity"/>
    <property type="evidence" value="ECO:0007669"/>
    <property type="project" value="UniProtKB-KW"/>
</dbReference>
<dbReference type="InterPro" id="IPR029063">
    <property type="entry name" value="SAM-dependent_MTases_sf"/>
</dbReference>
<dbReference type="InterPro" id="IPR019614">
    <property type="entry name" value="SAM-dep_methyl-trfase"/>
</dbReference>
<accession>A0A0P6XE83</accession>
<evidence type="ECO:0000259" key="4">
    <source>
        <dbReference type="Pfam" id="PF10672"/>
    </source>
</evidence>
<protein>
    <submittedName>
        <fullName evidence="5">SAM-dependent methyltransferase</fullName>
    </submittedName>
</protein>
<evidence type="ECO:0000256" key="2">
    <source>
        <dbReference type="ARBA" id="ARBA00022679"/>
    </source>
</evidence>
<gene>
    <name evidence="5" type="ORF">SE18_22015</name>
</gene>
<dbReference type="PANTHER" id="PTHR43042">
    <property type="entry name" value="SAM-DEPENDENT METHYLTRANSFERASE"/>
    <property type="match status" value="1"/>
</dbReference>
<dbReference type="OrthoDB" id="9809404at2"/>
<evidence type="ECO:0000256" key="1">
    <source>
        <dbReference type="ARBA" id="ARBA00022603"/>
    </source>
</evidence>
<dbReference type="Proteomes" id="UP000050277">
    <property type="component" value="Unassembled WGS sequence"/>
</dbReference>
<name>A0A0P6XE83_9CHLR</name>
<keyword evidence="3" id="KW-0949">S-adenosyl-L-methionine</keyword>
<feature type="domain" description="S-adenosylmethionine-dependent methyltransferase" evidence="4">
    <location>
        <begin position="110"/>
        <end position="267"/>
    </location>
</feature>
<keyword evidence="2 5" id="KW-0808">Transferase</keyword>
<dbReference type="Gene3D" id="3.40.50.150">
    <property type="entry name" value="Vaccinia Virus protein VP39"/>
    <property type="match status" value="1"/>
</dbReference>
<sequence>MPVVNLTDRIERAIVARENLFDERHQAGLRLFNGFLEGEPKIVIDVYATTAVVHNYAEPAKAGEALVEQVVAWLPTRLPWLESILVKTRNTDDETAQNGVLRYGEKLASRVREHGVWYALDLTMNRDSSLYLDTRNLREWILANLADKTVLNTFAYTGSLGVAAVAAGAKRVVQTDRNRRFLNVGKTSHTLNGFPINKADFQTEDFWLQINKFKRKEELFDCVIVDPPMFAATAHGVVDLAQNYTKVLNRVRPLMEHNGTIIAINNALFLSGAEYIELLEKICADGYVTIDQFIDIGQDFTGYADTRVGKAVTNPAPFNHSTKIAVLKTRRRGF</sequence>
<dbReference type="SUPFAM" id="SSF53335">
    <property type="entry name" value="S-adenosyl-L-methionine-dependent methyltransferases"/>
    <property type="match status" value="1"/>
</dbReference>
<dbReference type="Pfam" id="PF10672">
    <property type="entry name" value="Methyltrans_SAM"/>
    <property type="match status" value="1"/>
</dbReference>
<keyword evidence="6" id="KW-1185">Reference proteome</keyword>
<proteinExistence type="predicted"/>
<organism evidence="5 6">
    <name type="scientific">Herpetosiphon geysericola</name>
    <dbReference type="NCBI Taxonomy" id="70996"/>
    <lineage>
        <taxon>Bacteria</taxon>
        <taxon>Bacillati</taxon>
        <taxon>Chloroflexota</taxon>
        <taxon>Chloroflexia</taxon>
        <taxon>Herpetosiphonales</taxon>
        <taxon>Herpetosiphonaceae</taxon>
        <taxon>Herpetosiphon</taxon>
    </lineage>
</organism>
<dbReference type="Gene3D" id="3.30.750.80">
    <property type="entry name" value="RNA methyltransferase domain (HRMD) like"/>
    <property type="match status" value="1"/>
</dbReference>
<dbReference type="GO" id="GO:0032259">
    <property type="term" value="P:methylation"/>
    <property type="evidence" value="ECO:0007669"/>
    <property type="project" value="UniProtKB-KW"/>
</dbReference>
<dbReference type="EMBL" id="LGKP01000035">
    <property type="protein sequence ID" value="KPL81340.1"/>
    <property type="molecule type" value="Genomic_DNA"/>
</dbReference>